<dbReference type="EMBL" id="MW055913">
    <property type="protein sequence ID" value="QPX62629.1"/>
    <property type="molecule type" value="Genomic_DNA"/>
</dbReference>
<organism evidence="2 3">
    <name type="scientific">Arthrobacter phage Wollypog</name>
    <dbReference type="NCBI Taxonomy" id="2790985"/>
    <lineage>
        <taxon>Viruses</taxon>
        <taxon>Duplodnaviria</taxon>
        <taxon>Heunggongvirae</taxon>
        <taxon>Uroviricota</taxon>
        <taxon>Caudoviricetes</taxon>
        <taxon>Wollypogvirus</taxon>
        <taxon>Wollypogvirus wollypog</taxon>
    </lineage>
</organism>
<accession>A0A7T3N3J5</accession>
<evidence type="ECO:0000313" key="2">
    <source>
        <dbReference type="EMBL" id="QPX62629.1"/>
    </source>
</evidence>
<reference evidence="2 3" key="1">
    <citation type="submission" date="2020-10" db="EMBL/GenBank/DDBJ databases">
        <authorList>
            <person name="Abad L.A."/>
            <person name="Alter J."/>
            <person name="Becerra C.Y."/>
            <person name="Boehle J."/>
            <person name="Bustos B."/>
            <person name="Connatser B.I."/>
            <person name="Cutright B."/>
            <person name="Gavin J."/>
            <person name="Gomez A.P."/>
            <person name="Grabar K."/>
            <person name="Hur E.Y."/>
            <person name="Ioh M.T."/>
            <person name="Joya-Campos L."/>
            <person name="Lauhon H.N."/>
            <person name="Lee S."/>
            <person name="Maranan R.T."/>
            <person name="Park Y.G."/>
            <person name="Priest M."/>
            <person name="Samuels S.O."/>
            <person name="Sarameh Y.J."/>
            <person name="Schreiber J.M."/>
            <person name="Shepard L."/>
            <person name="Sheth K.J."/>
            <person name="Silva C.A."/>
            <person name="Smyers G.M."/>
            <person name="Tam S."/>
            <person name="Tamura C.M."/>
            <person name="Wucher D.E."/>
            <person name="Donachie S.P."/>
            <person name="Reed F.A."/>
            <person name="Palecanda S."/>
            <person name="Chong R.A."/>
            <person name="Porter M.L."/>
            <person name="Garlena R.A."/>
            <person name="Russell D.A."/>
            <person name="Jacobs-Sera D."/>
            <person name="Hatfull G.F."/>
        </authorList>
    </citation>
    <scope>NUCLEOTIDE SEQUENCE [LARGE SCALE GENOMIC DNA]</scope>
</reference>
<evidence type="ECO:0000313" key="3">
    <source>
        <dbReference type="Proteomes" id="UP000595472"/>
    </source>
</evidence>
<dbReference type="RefSeq" id="YP_010648571.1">
    <property type="nucleotide sequence ID" value="NC_070760.1"/>
</dbReference>
<evidence type="ECO:0000256" key="1">
    <source>
        <dbReference type="SAM" id="MobiDB-lite"/>
    </source>
</evidence>
<dbReference type="Proteomes" id="UP000595472">
    <property type="component" value="Segment"/>
</dbReference>
<name>A0A7T3N3J5_9CAUD</name>
<dbReference type="GeneID" id="77924008"/>
<keyword evidence="3" id="KW-1185">Reference proteome</keyword>
<gene>
    <name evidence="2" type="primary">80</name>
    <name evidence="2" type="ORF">SEA_WOLLYPOG_80</name>
</gene>
<feature type="region of interest" description="Disordered" evidence="1">
    <location>
        <begin position="1"/>
        <end position="35"/>
    </location>
</feature>
<proteinExistence type="predicted"/>
<feature type="compositionally biased region" description="Basic residues" evidence="1">
    <location>
        <begin position="20"/>
        <end position="33"/>
    </location>
</feature>
<sequence length="191" mass="21302">MVSYAAIPDPPEPDKPRINLSRKKRGPAKKHIPKKEMELRALTPKMRDLAEGRLKVEDLDWEELLQGRLKDSTGKFSGAAPAVLPRSFHTAIAQEIIIRAESKFRENFDDAMKALIGLVNNEKTPARERLAAAQYVLERVIGKIPEKQEIKSEVTVFDQLVNSGGLLIDLGENKDDDIVDAERPEGNPDVG</sequence>
<protein>
    <submittedName>
        <fullName evidence="2">Uncharacterized protein</fullName>
    </submittedName>
</protein>
<dbReference type="KEGG" id="vg:77924008"/>